<comment type="caution">
    <text evidence="12">Lacks conserved residue(s) required for the propagation of feature annotation.</text>
</comment>
<dbReference type="GO" id="GO:0005576">
    <property type="term" value="C:extracellular region"/>
    <property type="evidence" value="ECO:0007669"/>
    <property type="project" value="UniProtKB-SubCell"/>
</dbReference>
<protein>
    <recommendedName>
        <fullName evidence="5">tripeptidyl-peptidase II</fullName>
        <ecNumber evidence="5">3.4.14.10</ecNumber>
    </recommendedName>
</protein>
<dbReference type="InterPro" id="IPR015366">
    <property type="entry name" value="S53_propep"/>
</dbReference>
<keyword evidence="10" id="KW-0106">Calcium</keyword>
<dbReference type="CDD" id="cd04056">
    <property type="entry name" value="Peptidases_S53"/>
    <property type="match status" value="1"/>
</dbReference>
<dbReference type="PROSITE" id="PS51695">
    <property type="entry name" value="SEDOLISIN"/>
    <property type="match status" value="1"/>
</dbReference>
<evidence type="ECO:0000313" key="17">
    <source>
        <dbReference type="Proteomes" id="UP000016930"/>
    </source>
</evidence>
<accession>M2PLF7</accession>
<evidence type="ECO:0000256" key="13">
    <source>
        <dbReference type="SAM" id="MobiDB-lite"/>
    </source>
</evidence>
<evidence type="ECO:0000259" key="15">
    <source>
        <dbReference type="PROSITE" id="PS51695"/>
    </source>
</evidence>
<dbReference type="GO" id="GO:0008240">
    <property type="term" value="F:tripeptidyl-peptidase activity"/>
    <property type="evidence" value="ECO:0007669"/>
    <property type="project" value="UniProtKB-EC"/>
</dbReference>
<dbReference type="STRING" id="914234.M2PLF7"/>
<reference evidence="16 17" key="1">
    <citation type="journal article" date="2012" name="Proc. Natl. Acad. Sci. U.S.A.">
        <title>Comparative genomics of Ceriporiopsis subvermispora and Phanerochaete chrysosporium provide insight into selective ligninolysis.</title>
        <authorList>
            <person name="Fernandez-Fueyo E."/>
            <person name="Ruiz-Duenas F.J."/>
            <person name="Ferreira P."/>
            <person name="Floudas D."/>
            <person name="Hibbett D.S."/>
            <person name="Canessa P."/>
            <person name="Larrondo L.F."/>
            <person name="James T.Y."/>
            <person name="Seelenfreund D."/>
            <person name="Lobos S."/>
            <person name="Polanco R."/>
            <person name="Tello M."/>
            <person name="Honda Y."/>
            <person name="Watanabe T."/>
            <person name="Watanabe T."/>
            <person name="Ryu J.S."/>
            <person name="Kubicek C.P."/>
            <person name="Schmoll M."/>
            <person name="Gaskell J."/>
            <person name="Hammel K.E."/>
            <person name="St John F.J."/>
            <person name="Vanden Wymelenberg A."/>
            <person name="Sabat G."/>
            <person name="Splinter BonDurant S."/>
            <person name="Syed K."/>
            <person name="Yadav J.S."/>
            <person name="Doddapaneni H."/>
            <person name="Subramanian V."/>
            <person name="Lavin J.L."/>
            <person name="Oguiza J.A."/>
            <person name="Perez G."/>
            <person name="Pisabarro A.G."/>
            <person name="Ramirez L."/>
            <person name="Santoyo F."/>
            <person name="Master E."/>
            <person name="Coutinho P.M."/>
            <person name="Henrissat B."/>
            <person name="Lombard V."/>
            <person name="Magnuson J.K."/>
            <person name="Kuees U."/>
            <person name="Hori C."/>
            <person name="Igarashi K."/>
            <person name="Samejima M."/>
            <person name="Held B.W."/>
            <person name="Barry K.W."/>
            <person name="LaButti K.M."/>
            <person name="Lapidus A."/>
            <person name="Lindquist E.A."/>
            <person name="Lucas S.M."/>
            <person name="Riley R."/>
            <person name="Salamov A.A."/>
            <person name="Hoffmeister D."/>
            <person name="Schwenk D."/>
            <person name="Hadar Y."/>
            <person name="Yarden O."/>
            <person name="de Vries R.P."/>
            <person name="Wiebenga A."/>
            <person name="Stenlid J."/>
            <person name="Eastwood D."/>
            <person name="Grigoriev I.V."/>
            <person name="Berka R.M."/>
            <person name="Blanchette R.A."/>
            <person name="Kersten P."/>
            <person name="Martinez A.T."/>
            <person name="Vicuna R."/>
            <person name="Cullen D."/>
        </authorList>
    </citation>
    <scope>NUCLEOTIDE SEQUENCE [LARGE SCALE GENOMIC DNA]</scope>
    <source>
        <strain evidence="16 17">B</strain>
    </source>
</reference>
<feature type="signal peptide" evidence="14">
    <location>
        <begin position="1"/>
        <end position="17"/>
    </location>
</feature>
<proteinExistence type="predicted"/>
<dbReference type="GO" id="GO:0006508">
    <property type="term" value="P:proteolysis"/>
    <property type="evidence" value="ECO:0007669"/>
    <property type="project" value="UniProtKB-KW"/>
</dbReference>
<dbReference type="CDD" id="cd11377">
    <property type="entry name" value="Pro-peptidase_S53"/>
    <property type="match status" value="1"/>
</dbReference>
<dbReference type="InterPro" id="IPR030400">
    <property type="entry name" value="Sedolisin_dom"/>
</dbReference>
<dbReference type="InterPro" id="IPR000209">
    <property type="entry name" value="Peptidase_S8/S53_dom"/>
</dbReference>
<comment type="catalytic activity">
    <reaction evidence="1">
        <text>Release of an N-terminal tripeptide from a polypeptide.</text>
        <dbReference type="EC" id="3.4.14.10"/>
    </reaction>
</comment>
<feature type="chain" id="PRO_5004022272" description="tripeptidyl-peptidase II" evidence="14">
    <location>
        <begin position="18"/>
        <end position="575"/>
    </location>
</feature>
<feature type="active site" description="Charge relay system" evidence="12">
    <location>
        <position position="286"/>
    </location>
</feature>
<evidence type="ECO:0000256" key="14">
    <source>
        <dbReference type="SAM" id="SignalP"/>
    </source>
</evidence>
<feature type="active site" description="Charge relay system" evidence="12">
    <location>
        <position position="479"/>
    </location>
</feature>
<feature type="region of interest" description="Disordered" evidence="13">
    <location>
        <begin position="260"/>
        <end position="279"/>
    </location>
</feature>
<dbReference type="Pfam" id="PF09286">
    <property type="entry name" value="Pro-kuma_activ"/>
    <property type="match status" value="1"/>
</dbReference>
<evidence type="ECO:0000256" key="10">
    <source>
        <dbReference type="ARBA" id="ARBA00022837"/>
    </source>
</evidence>
<evidence type="ECO:0000256" key="9">
    <source>
        <dbReference type="ARBA" id="ARBA00022825"/>
    </source>
</evidence>
<evidence type="ECO:0000256" key="12">
    <source>
        <dbReference type="PROSITE-ProRule" id="PRU01032"/>
    </source>
</evidence>
<organism evidence="16 17">
    <name type="scientific">Ceriporiopsis subvermispora (strain B)</name>
    <name type="common">White-rot fungus</name>
    <name type="synonym">Gelatoporia subvermispora</name>
    <dbReference type="NCBI Taxonomy" id="914234"/>
    <lineage>
        <taxon>Eukaryota</taxon>
        <taxon>Fungi</taxon>
        <taxon>Dikarya</taxon>
        <taxon>Basidiomycota</taxon>
        <taxon>Agaricomycotina</taxon>
        <taxon>Agaricomycetes</taxon>
        <taxon>Polyporales</taxon>
        <taxon>Gelatoporiaceae</taxon>
        <taxon>Gelatoporia</taxon>
    </lineage>
</organism>
<evidence type="ECO:0000256" key="7">
    <source>
        <dbReference type="ARBA" id="ARBA00022723"/>
    </source>
</evidence>
<dbReference type="Gene3D" id="3.40.50.200">
    <property type="entry name" value="Peptidase S8/S53 domain"/>
    <property type="match status" value="1"/>
</dbReference>
<evidence type="ECO:0000256" key="8">
    <source>
        <dbReference type="ARBA" id="ARBA00022801"/>
    </source>
</evidence>
<comment type="subcellular location">
    <subcellularLocation>
        <location evidence="4">Secreted</location>
        <location evidence="4">Extracellular space</location>
    </subcellularLocation>
</comment>
<keyword evidence="11" id="KW-0865">Zymogen</keyword>
<sequence>MVATGLLVASLFTLACGKPLSRLMQRHDARSDIPSGFVQGGSASPDAMLKLRLALVQSDPAGLEKALYDVSTPGSALYGQHLTQEEAAAFAAPTSETQQAVNAWLSENGITATALNPAGDWLSFSVPVSQANELFDADFTVFTHESTGKQAVRTLSYSIPADLQGHIDFVHPTTVFPQFKINRPVTFKPLKKNLTERALPSSCATEVTPSCLQELYGIPSTAATQSSNTIGVSGFIEEFANQADLKKFLENFRPDISSSDTFTVDEVDDGTNPQSESEAGLEANLDTQYTVGIATGVPNIFISVGEENSDGIDGFLDEINALLSQSNPPHVLSTSYSFNEPDLPFSIANNLCNAYAQLGARGTSILFSSGDGGVSGGQSEECSTFVPTFPSTCPFVTSVGATQDSSPEVAADFSSGGFSTLFAIPSYQSADVASFLSSIGTTNSGKFNRTGRAFPDISAQGVDVVIVFQTEIGTVDGTSCSTPISASIIALINDELTAAGKSTLGFLNPLFYANPSAFTDITSGDNPGCDTNGFSAAVARTTGYWSRYPQLRVAENYCWTLGLLGIPVMNFRNYE</sequence>
<name>M2PLF7_CERS8</name>
<evidence type="ECO:0000256" key="5">
    <source>
        <dbReference type="ARBA" id="ARBA00012462"/>
    </source>
</evidence>
<feature type="domain" description="Peptidase S53" evidence="15">
    <location>
        <begin position="206"/>
        <end position="561"/>
    </location>
</feature>
<evidence type="ECO:0000256" key="1">
    <source>
        <dbReference type="ARBA" id="ARBA00001910"/>
    </source>
</evidence>
<dbReference type="EMBL" id="KB445797">
    <property type="protein sequence ID" value="EMD37179.1"/>
    <property type="molecule type" value="Genomic_DNA"/>
</dbReference>
<feature type="active site" description="Charge relay system" evidence="12">
    <location>
        <position position="282"/>
    </location>
</feature>
<keyword evidence="17" id="KW-1185">Reference proteome</keyword>
<gene>
    <name evidence="16" type="primary">CsMn37</name>
    <name evidence="16" type="ORF">CERSUDRAFT_115089</name>
</gene>
<dbReference type="Pfam" id="PF00082">
    <property type="entry name" value="Peptidase_S8"/>
    <property type="match status" value="1"/>
</dbReference>
<dbReference type="OrthoDB" id="409122at2759"/>
<evidence type="ECO:0000256" key="3">
    <source>
        <dbReference type="ARBA" id="ARBA00002451"/>
    </source>
</evidence>
<keyword evidence="14" id="KW-0732">Signal</keyword>
<dbReference type="GO" id="GO:0004252">
    <property type="term" value="F:serine-type endopeptidase activity"/>
    <property type="evidence" value="ECO:0007669"/>
    <property type="project" value="UniProtKB-UniRule"/>
</dbReference>
<dbReference type="SUPFAM" id="SSF52743">
    <property type="entry name" value="Subtilisin-like"/>
    <property type="match status" value="1"/>
</dbReference>
<dbReference type="EC" id="3.4.14.10" evidence="5"/>
<comment type="function">
    <text evidence="3">Secreted tripeptidyl-peptidase which degrades proteins at acidic pHs and is involved in virulence.</text>
</comment>
<comment type="cofactor">
    <cofactor evidence="2">
        <name>Ca(2+)</name>
        <dbReference type="ChEBI" id="CHEBI:29108"/>
    </cofactor>
</comment>
<evidence type="ECO:0000313" key="16">
    <source>
        <dbReference type="EMBL" id="EMD37179.1"/>
    </source>
</evidence>
<dbReference type="PANTHER" id="PTHR14218">
    <property type="entry name" value="PROTEASE S8 TRIPEPTIDYL PEPTIDASE I CLN2"/>
    <property type="match status" value="1"/>
</dbReference>
<keyword evidence="8 12" id="KW-0378">Hydrolase</keyword>
<dbReference type="InterPro" id="IPR036852">
    <property type="entry name" value="Peptidase_S8/S53_dom_sf"/>
</dbReference>
<dbReference type="SUPFAM" id="SSF54897">
    <property type="entry name" value="Protease propeptides/inhibitors"/>
    <property type="match status" value="1"/>
</dbReference>
<dbReference type="PANTHER" id="PTHR14218:SF15">
    <property type="entry name" value="TRIPEPTIDYL-PEPTIDASE 1"/>
    <property type="match status" value="1"/>
</dbReference>
<keyword evidence="7" id="KW-0479">Metal-binding</keyword>
<dbReference type="Proteomes" id="UP000016930">
    <property type="component" value="Unassembled WGS sequence"/>
</dbReference>
<evidence type="ECO:0000256" key="11">
    <source>
        <dbReference type="ARBA" id="ARBA00023145"/>
    </source>
</evidence>
<evidence type="ECO:0000256" key="4">
    <source>
        <dbReference type="ARBA" id="ARBA00004239"/>
    </source>
</evidence>
<dbReference type="InterPro" id="IPR050819">
    <property type="entry name" value="Tripeptidyl-peptidase_I"/>
</dbReference>
<keyword evidence="9 12" id="KW-0720">Serine protease</keyword>
<evidence type="ECO:0000256" key="6">
    <source>
        <dbReference type="ARBA" id="ARBA00022670"/>
    </source>
</evidence>
<keyword evidence="6 12" id="KW-0645">Protease</keyword>
<dbReference type="HOGENOM" id="CLU_013783_3_1_1"/>
<dbReference type="AlphaFoldDB" id="M2PLF7"/>
<dbReference type="SMART" id="SM00944">
    <property type="entry name" value="Pro-kuma_activ"/>
    <property type="match status" value="1"/>
</dbReference>
<evidence type="ECO:0000256" key="2">
    <source>
        <dbReference type="ARBA" id="ARBA00001913"/>
    </source>
</evidence>
<dbReference type="GO" id="GO:0046872">
    <property type="term" value="F:metal ion binding"/>
    <property type="evidence" value="ECO:0007669"/>
    <property type="project" value="UniProtKB-KW"/>
</dbReference>